<evidence type="ECO:0000313" key="2">
    <source>
        <dbReference type="EMBL" id="NYJ18195.1"/>
    </source>
</evidence>
<gene>
    <name evidence="2" type="ORF">HNR11_002785</name>
</gene>
<keyword evidence="3" id="KW-1185">Reference proteome</keyword>
<dbReference type="RefSeq" id="WP_179443115.1">
    <property type="nucleotide sequence ID" value="NZ_BAAALK010000005.1"/>
</dbReference>
<evidence type="ECO:0000256" key="1">
    <source>
        <dbReference type="SAM" id="MobiDB-lite"/>
    </source>
</evidence>
<comment type="caution">
    <text evidence="2">The sequence shown here is derived from an EMBL/GenBank/DDBJ whole genome shotgun (WGS) entry which is preliminary data.</text>
</comment>
<accession>A0A7Z0EAT5</accession>
<evidence type="ECO:0000313" key="3">
    <source>
        <dbReference type="Proteomes" id="UP000560069"/>
    </source>
</evidence>
<sequence>MGRTTPENVPAFPLYVIDYDDANETAKLDGVPVEPAQGVNLAEAATQAAARKAQAHGLDAVRVRIRSALGEEWTMIVTVDGETIDTTPTPESQQKKPLIRPATILVGAVITLGALGGGTALAVHLSTDTDPDQNAVPAWETPGAGEQIPVGLPEGFTGPSDWSVDINSDTSVTGLDDGGIITANSDGILSIRDPETAEPVWAGTGAPQDLSEIHESTWTGQPVLGSYSRGNLNLWALEEVTPGDAVAPEQVPVAHEADILWEGDTPLVSLGDFIVLVPNDEGVLTEVTIPAGSEPVSAVEGEAVSLGPETIYRTGIDGEATSTDFTAPESVEGPAETFWTIGTDALVLAWSAPDSEDSPVIAVIDQETGETIIEEPVEQLPNESAEITSNGDSQRAVIGTLAVRYDDDPSLNEIPAIQDPVIFGNTLYGNTTDGPTLVNLGRPDDGAQPYATFTDEDTAPLVVADDAVYVVAPRLDQTILYRAATETPGENADEVSADETDTEETAQDEQED</sequence>
<feature type="region of interest" description="Disordered" evidence="1">
    <location>
        <begin position="482"/>
        <end position="512"/>
    </location>
</feature>
<dbReference type="Proteomes" id="UP000560069">
    <property type="component" value="Unassembled WGS sequence"/>
</dbReference>
<reference evidence="2 3" key="1">
    <citation type="submission" date="2020-07" db="EMBL/GenBank/DDBJ databases">
        <title>Sequencing the genomes of 1000 actinobacteria strains.</title>
        <authorList>
            <person name="Klenk H.-P."/>
        </authorList>
    </citation>
    <scope>NUCLEOTIDE SEQUENCE [LARGE SCALE GENOMIC DNA]</scope>
    <source>
        <strain evidence="2 3">DSM 15664</strain>
    </source>
</reference>
<protein>
    <submittedName>
        <fullName evidence="2">Uncharacterized protein</fullName>
    </submittedName>
</protein>
<proteinExistence type="predicted"/>
<feature type="compositionally biased region" description="Acidic residues" evidence="1">
    <location>
        <begin position="491"/>
        <end position="512"/>
    </location>
</feature>
<organism evidence="2 3">
    <name type="scientific">Nesterenkonia sandarakina</name>
    <dbReference type="NCBI Taxonomy" id="272918"/>
    <lineage>
        <taxon>Bacteria</taxon>
        <taxon>Bacillati</taxon>
        <taxon>Actinomycetota</taxon>
        <taxon>Actinomycetes</taxon>
        <taxon>Micrococcales</taxon>
        <taxon>Micrococcaceae</taxon>
        <taxon>Nesterenkonia</taxon>
    </lineage>
</organism>
<dbReference type="AlphaFoldDB" id="A0A7Z0EAT5"/>
<name>A0A7Z0EAT5_9MICC</name>
<dbReference type="EMBL" id="JACCFQ010000002">
    <property type="protein sequence ID" value="NYJ18195.1"/>
    <property type="molecule type" value="Genomic_DNA"/>
</dbReference>